<protein>
    <submittedName>
        <fullName evidence="2">Uncharacterized protein</fullName>
    </submittedName>
</protein>
<dbReference type="EMBL" id="BMVX01000013">
    <property type="protein sequence ID" value="GGZ74773.1"/>
    <property type="molecule type" value="Genomic_DNA"/>
</dbReference>
<feature type="region of interest" description="Disordered" evidence="1">
    <location>
        <begin position="1"/>
        <end position="78"/>
    </location>
</feature>
<name>A0A918QXT6_9ACTN</name>
<gene>
    <name evidence="2" type="ORF">GCM10010371_38240</name>
</gene>
<evidence type="ECO:0000313" key="3">
    <source>
        <dbReference type="Proteomes" id="UP000634660"/>
    </source>
</evidence>
<proteinExistence type="predicted"/>
<reference evidence="2" key="2">
    <citation type="submission" date="2020-09" db="EMBL/GenBank/DDBJ databases">
        <authorList>
            <person name="Sun Q."/>
            <person name="Ohkuma M."/>
        </authorList>
    </citation>
    <scope>NUCLEOTIDE SEQUENCE</scope>
    <source>
        <strain evidence="2">JCM 4834</strain>
    </source>
</reference>
<feature type="compositionally biased region" description="Low complexity" evidence="1">
    <location>
        <begin position="1"/>
        <end position="22"/>
    </location>
</feature>
<dbReference type="Proteomes" id="UP000634660">
    <property type="component" value="Unassembled WGS sequence"/>
</dbReference>
<comment type="caution">
    <text evidence="2">The sequence shown here is derived from an EMBL/GenBank/DDBJ whole genome shotgun (WGS) entry which is preliminary data.</text>
</comment>
<accession>A0A918QXT6</accession>
<reference evidence="2" key="1">
    <citation type="journal article" date="2014" name="Int. J. Syst. Evol. Microbiol.">
        <title>Complete genome sequence of Corynebacterium casei LMG S-19264T (=DSM 44701T), isolated from a smear-ripened cheese.</title>
        <authorList>
            <consortium name="US DOE Joint Genome Institute (JGI-PGF)"/>
            <person name="Walter F."/>
            <person name="Albersmeier A."/>
            <person name="Kalinowski J."/>
            <person name="Ruckert C."/>
        </authorList>
    </citation>
    <scope>NUCLEOTIDE SEQUENCE</scope>
    <source>
        <strain evidence="2">JCM 4834</strain>
    </source>
</reference>
<organism evidence="2 3">
    <name type="scientific">Streptomyces subrutilus</name>
    <dbReference type="NCBI Taxonomy" id="36818"/>
    <lineage>
        <taxon>Bacteria</taxon>
        <taxon>Bacillati</taxon>
        <taxon>Actinomycetota</taxon>
        <taxon>Actinomycetes</taxon>
        <taxon>Kitasatosporales</taxon>
        <taxon>Streptomycetaceae</taxon>
        <taxon>Streptomyces</taxon>
    </lineage>
</organism>
<sequence length="78" mass="7938">MQGVGRPSAAGPAPGRAAAGEGPFRGGGASVDGAPDRGTGLADRGRDRADRARPGPGLTPQTRPRNLGRWRVYVPAVH</sequence>
<dbReference type="AlphaFoldDB" id="A0A918QXT6"/>
<feature type="compositionally biased region" description="Basic and acidic residues" evidence="1">
    <location>
        <begin position="43"/>
        <end position="53"/>
    </location>
</feature>
<evidence type="ECO:0000256" key="1">
    <source>
        <dbReference type="SAM" id="MobiDB-lite"/>
    </source>
</evidence>
<evidence type="ECO:0000313" key="2">
    <source>
        <dbReference type="EMBL" id="GGZ74773.1"/>
    </source>
</evidence>